<dbReference type="SUPFAM" id="SSF48403">
    <property type="entry name" value="Ankyrin repeat"/>
    <property type="match status" value="1"/>
</dbReference>
<name>A0A1L0CQK0_9ASCO</name>
<dbReference type="GO" id="GO:0005634">
    <property type="term" value="C:nucleus"/>
    <property type="evidence" value="ECO:0007669"/>
    <property type="project" value="EnsemblFungi"/>
</dbReference>
<dbReference type="Proteomes" id="UP000183365">
    <property type="component" value="Unassembled WGS sequence"/>
</dbReference>
<evidence type="ECO:0000313" key="5">
    <source>
        <dbReference type="Proteomes" id="UP000183365"/>
    </source>
</evidence>
<dbReference type="SMART" id="SM00248">
    <property type="entry name" value="ANK"/>
    <property type="match status" value="2"/>
</dbReference>
<dbReference type="PANTHER" id="PTHR24188">
    <property type="entry name" value="ANKYRIN REPEAT PROTEIN"/>
    <property type="match status" value="1"/>
</dbReference>
<evidence type="ECO:0000256" key="3">
    <source>
        <dbReference type="PROSITE-ProRule" id="PRU00023"/>
    </source>
</evidence>
<dbReference type="VEuPathDB" id="FungiDB:HGUI_03469"/>
<dbReference type="GO" id="GO:0006970">
    <property type="term" value="P:response to osmotic stress"/>
    <property type="evidence" value="ECO:0007669"/>
    <property type="project" value="EnsemblFungi"/>
</dbReference>
<dbReference type="OrthoDB" id="10057496at2759"/>
<feature type="repeat" description="ANK" evidence="3">
    <location>
        <begin position="56"/>
        <end position="77"/>
    </location>
</feature>
<dbReference type="InterPro" id="IPR002110">
    <property type="entry name" value="Ankyrin_rpt"/>
</dbReference>
<dbReference type="EMBL" id="FQNF01000090">
    <property type="protein sequence ID" value="SGZ41269.1"/>
    <property type="molecule type" value="Genomic_DNA"/>
</dbReference>
<gene>
    <name evidence="4" type="ORF">HGUI_03469</name>
</gene>
<dbReference type="InterPro" id="IPR036770">
    <property type="entry name" value="Ankyrin_rpt-contain_sf"/>
</dbReference>
<keyword evidence="1" id="KW-0677">Repeat</keyword>
<dbReference type="Pfam" id="PF12796">
    <property type="entry name" value="Ank_2"/>
    <property type="match status" value="1"/>
</dbReference>
<dbReference type="GO" id="GO:0000056">
    <property type="term" value="P:ribosomal small subunit export from nucleus"/>
    <property type="evidence" value="ECO:0007669"/>
    <property type="project" value="EnsemblFungi"/>
</dbReference>
<sequence>MTEAKIDDTKFQKLDDEDKTSIVLDARYGDLGSLKEIFEEMIDSSLLITDNIVDDNKNTPLHMAACNGHLDIIKYLMGLLKTNDLITDEQIFNWVSSKNGSGNTALHWATLTNQLEVIKYLCEEWKADPLIKNDLGQDCIFVSETNQLTKIEAYYLTNYDVEPEDESEDEGETEDIKFSSEDVEFKEGTEINEMTKDANEALKKMDINKE</sequence>
<reference evidence="5" key="1">
    <citation type="submission" date="2016-11" db="EMBL/GenBank/DDBJ databases">
        <authorList>
            <person name="Guldener U."/>
        </authorList>
    </citation>
    <scope>NUCLEOTIDE SEQUENCE [LARGE SCALE GENOMIC DNA]</scope>
</reference>
<dbReference type="PROSITE" id="PS50088">
    <property type="entry name" value="ANK_REPEAT"/>
    <property type="match status" value="2"/>
</dbReference>
<proteinExistence type="predicted"/>
<dbReference type="PANTHER" id="PTHR24188:SF29">
    <property type="entry name" value="GH09064P"/>
    <property type="match status" value="1"/>
</dbReference>
<dbReference type="GO" id="GO:0051082">
    <property type="term" value="F:unfolded protein binding"/>
    <property type="evidence" value="ECO:0007669"/>
    <property type="project" value="EnsemblFungi"/>
</dbReference>
<dbReference type="AlphaFoldDB" id="A0A1L0CQK0"/>
<evidence type="ECO:0000256" key="2">
    <source>
        <dbReference type="ARBA" id="ARBA00023043"/>
    </source>
</evidence>
<protein>
    <submittedName>
        <fullName evidence="4">Related to Ankyrin repeat-containing protein YAR1</fullName>
    </submittedName>
</protein>
<dbReference type="PROSITE" id="PS50297">
    <property type="entry name" value="ANK_REP_REGION"/>
    <property type="match status" value="2"/>
</dbReference>
<keyword evidence="2 3" id="KW-0040">ANK repeat</keyword>
<dbReference type="GO" id="GO:0032880">
    <property type="term" value="P:regulation of protein localization"/>
    <property type="evidence" value="ECO:0007669"/>
    <property type="project" value="EnsemblFungi"/>
</dbReference>
<feature type="repeat" description="ANK" evidence="3">
    <location>
        <begin position="101"/>
        <end position="121"/>
    </location>
</feature>
<evidence type="ECO:0000256" key="1">
    <source>
        <dbReference type="ARBA" id="ARBA00022737"/>
    </source>
</evidence>
<keyword evidence="5" id="KW-1185">Reference proteome</keyword>
<evidence type="ECO:0000313" key="4">
    <source>
        <dbReference type="EMBL" id="SGZ41269.1"/>
    </source>
</evidence>
<dbReference type="GO" id="GO:0042274">
    <property type="term" value="P:ribosomal small subunit biogenesis"/>
    <property type="evidence" value="ECO:0007669"/>
    <property type="project" value="EnsemblFungi"/>
</dbReference>
<accession>A0A1L0CQK0</accession>
<dbReference type="GO" id="GO:0034599">
    <property type="term" value="P:cellular response to oxidative stress"/>
    <property type="evidence" value="ECO:0007669"/>
    <property type="project" value="EnsemblFungi"/>
</dbReference>
<organism evidence="4 5">
    <name type="scientific">Hanseniaspora guilliermondii</name>
    <dbReference type="NCBI Taxonomy" id="56406"/>
    <lineage>
        <taxon>Eukaryota</taxon>
        <taxon>Fungi</taxon>
        <taxon>Dikarya</taxon>
        <taxon>Ascomycota</taxon>
        <taxon>Saccharomycotina</taxon>
        <taxon>Saccharomycetes</taxon>
        <taxon>Saccharomycodales</taxon>
        <taxon>Saccharomycodaceae</taxon>
        <taxon>Hanseniaspora</taxon>
    </lineage>
</organism>
<dbReference type="Gene3D" id="1.25.40.20">
    <property type="entry name" value="Ankyrin repeat-containing domain"/>
    <property type="match status" value="1"/>
</dbReference>